<dbReference type="AlphaFoldDB" id="A0A0F4KQK8"/>
<keyword evidence="14" id="KW-1185">Reference proteome</keyword>
<dbReference type="STRING" id="1218508.JG29_07470"/>
<dbReference type="GO" id="GO:0003677">
    <property type="term" value="F:DNA binding"/>
    <property type="evidence" value="ECO:0007669"/>
    <property type="project" value="UniProtKB-KW"/>
</dbReference>
<keyword evidence="5" id="KW-0347">Helicase</keyword>
<dbReference type="GO" id="GO:0006310">
    <property type="term" value="P:DNA recombination"/>
    <property type="evidence" value="ECO:0007669"/>
    <property type="project" value="TreeGrafter"/>
</dbReference>
<name>A0A0F4KQK8_9LACO</name>
<dbReference type="InterPro" id="IPR027417">
    <property type="entry name" value="P-loop_NTPase"/>
</dbReference>
<dbReference type="Gene3D" id="3.40.50.300">
    <property type="entry name" value="P-loop containing nucleotide triphosphate hydrolases"/>
    <property type="match status" value="4"/>
</dbReference>
<dbReference type="HOGENOM" id="CLU_007838_0_0_9"/>
<evidence type="ECO:0000313" key="13">
    <source>
        <dbReference type="EMBL" id="KJY48927.1"/>
    </source>
</evidence>
<keyword evidence="7" id="KW-0067">ATP-binding</keyword>
<keyword evidence="6" id="KW-0269">Exonuclease</keyword>
<dbReference type="PANTHER" id="PTHR30591">
    <property type="entry name" value="RECBCD ENZYME SUBUNIT RECC"/>
    <property type="match status" value="1"/>
</dbReference>
<feature type="domain" description="ATP-dependent helicase/deoxyribonuclease subunit B N-terminal" evidence="12">
    <location>
        <begin position="5"/>
        <end position="290"/>
    </location>
</feature>
<reference evidence="13 14" key="1">
    <citation type="submission" date="2014-12" db="EMBL/GenBank/DDBJ databases">
        <title>Comparative genomics of the lactic acid bacteria isolated from the honey bee gut.</title>
        <authorList>
            <person name="Ellegaard K.M."/>
            <person name="Tamarit D."/>
            <person name="Javelind E."/>
            <person name="Olofsson T."/>
            <person name="Andersson S.G."/>
            <person name="Vasquez A."/>
        </authorList>
    </citation>
    <scope>NUCLEOTIDE SEQUENCE [LARGE SCALE GENOMIC DNA]</scope>
    <source>
        <strain evidence="13 14">Hon2</strain>
    </source>
</reference>
<dbReference type="OrthoDB" id="9758506at2"/>
<dbReference type="Gene3D" id="3.90.320.10">
    <property type="match status" value="1"/>
</dbReference>
<dbReference type="GO" id="GO:0006281">
    <property type="term" value="P:DNA repair"/>
    <property type="evidence" value="ECO:0007669"/>
    <property type="project" value="UniProtKB-KW"/>
</dbReference>
<dbReference type="Proteomes" id="UP000033695">
    <property type="component" value="Unassembled WGS sequence"/>
</dbReference>
<evidence type="ECO:0000256" key="5">
    <source>
        <dbReference type="ARBA" id="ARBA00022806"/>
    </source>
</evidence>
<dbReference type="PANTHER" id="PTHR30591:SF1">
    <property type="entry name" value="RECBCD ENZYME SUBUNIT RECC"/>
    <property type="match status" value="1"/>
</dbReference>
<dbReference type="SUPFAM" id="SSF52980">
    <property type="entry name" value="Restriction endonuclease-like"/>
    <property type="match status" value="1"/>
</dbReference>
<keyword evidence="3" id="KW-0227">DNA damage</keyword>
<evidence type="ECO:0000259" key="11">
    <source>
        <dbReference type="Pfam" id="PF12705"/>
    </source>
</evidence>
<feature type="coiled-coil region" evidence="10">
    <location>
        <begin position="162"/>
        <end position="189"/>
    </location>
</feature>
<dbReference type="GO" id="GO:0004527">
    <property type="term" value="F:exonuclease activity"/>
    <property type="evidence" value="ECO:0007669"/>
    <property type="project" value="UniProtKB-KW"/>
</dbReference>
<dbReference type="InterPro" id="IPR038726">
    <property type="entry name" value="PDDEXK_AddAB-type"/>
</dbReference>
<dbReference type="PATRIC" id="fig|1218508.4.peg.765"/>
<keyword evidence="1" id="KW-0540">Nuclease</keyword>
<evidence type="ECO:0000256" key="2">
    <source>
        <dbReference type="ARBA" id="ARBA00022741"/>
    </source>
</evidence>
<dbReference type="SUPFAM" id="SSF52540">
    <property type="entry name" value="P-loop containing nucleoside triphosphate hydrolases"/>
    <property type="match status" value="1"/>
</dbReference>
<evidence type="ECO:0000256" key="1">
    <source>
        <dbReference type="ARBA" id="ARBA00022722"/>
    </source>
</evidence>
<evidence type="ECO:0000256" key="6">
    <source>
        <dbReference type="ARBA" id="ARBA00022839"/>
    </source>
</evidence>
<evidence type="ECO:0000256" key="8">
    <source>
        <dbReference type="ARBA" id="ARBA00023125"/>
    </source>
</evidence>
<dbReference type="RefSeq" id="WP_045922593.1">
    <property type="nucleotide sequence ID" value="NZ_JBHTHW010000003.1"/>
</dbReference>
<comment type="caution">
    <text evidence="13">The sequence shown here is derived from an EMBL/GenBank/DDBJ whole genome shotgun (WGS) entry which is preliminary data.</text>
</comment>
<feature type="domain" description="PD-(D/E)XK endonuclease-like" evidence="11">
    <location>
        <begin position="784"/>
        <end position="1026"/>
    </location>
</feature>
<dbReference type="GO" id="GO:0005524">
    <property type="term" value="F:ATP binding"/>
    <property type="evidence" value="ECO:0007669"/>
    <property type="project" value="UniProtKB-KW"/>
</dbReference>
<keyword evidence="4" id="KW-0378">Hydrolase</keyword>
<keyword evidence="9" id="KW-0234">DNA repair</keyword>
<dbReference type="GO" id="GO:0004386">
    <property type="term" value="F:helicase activity"/>
    <property type="evidence" value="ECO:0007669"/>
    <property type="project" value="UniProtKB-KW"/>
</dbReference>
<dbReference type="InterPro" id="IPR049035">
    <property type="entry name" value="ADDB_N"/>
</dbReference>
<dbReference type="EMBL" id="JXBZ01000007">
    <property type="protein sequence ID" value="KJY48927.1"/>
    <property type="molecule type" value="Genomic_DNA"/>
</dbReference>
<organism evidence="13 14">
    <name type="scientific">Bombilactobacillus mellis</name>
    <dbReference type="NCBI Taxonomy" id="1218508"/>
    <lineage>
        <taxon>Bacteria</taxon>
        <taxon>Bacillati</taxon>
        <taxon>Bacillota</taxon>
        <taxon>Bacilli</taxon>
        <taxon>Lactobacillales</taxon>
        <taxon>Lactobacillaceae</taxon>
        <taxon>Bombilactobacillus</taxon>
    </lineage>
</organism>
<protein>
    <submittedName>
        <fullName evidence="13">Uncharacterized protein</fullName>
    </submittedName>
</protein>
<accession>A0A0F4KQK8</accession>
<proteinExistence type="predicted"/>
<dbReference type="Pfam" id="PF12705">
    <property type="entry name" value="PDDEXK_1"/>
    <property type="match status" value="1"/>
</dbReference>
<evidence type="ECO:0000256" key="10">
    <source>
        <dbReference type="SAM" id="Coils"/>
    </source>
</evidence>
<gene>
    <name evidence="13" type="ORF">JG29_07470</name>
</gene>
<keyword evidence="8" id="KW-0238">DNA-binding</keyword>
<evidence type="ECO:0000256" key="9">
    <source>
        <dbReference type="ARBA" id="ARBA00023204"/>
    </source>
</evidence>
<keyword evidence="10" id="KW-0175">Coiled coil</keyword>
<evidence type="ECO:0000259" key="12">
    <source>
        <dbReference type="Pfam" id="PF21445"/>
    </source>
</evidence>
<sequence>MKLKFILGKAQTNKQALLLTDLKQQIAQNPHDQFVWIVPNHLKFESEVGVLKALKTQTNVFATNQVQIFSFSRLAWFFLRNDPLYQSPQLTDTMQAMMLAKIVQRLAPQLHLYNGEANRIGFIADLSSQINDLIAGNFSEERLQTLLEQVDQNKNGDLFLKLADLKLIYQEYRQQIQDLYSDKEQLAQLLITYLNDHHKEQAHFHYLVSGFSQFSAQEITIIQAMIKGSASVEISLNLDHAYAQEQSSPFFQISRQTFRDLVNWCQQQRIPFTTTVANELRVCPDLAHLEDFWIAQNTNITHYPPEKLADPSAIQIWTTTTPQKELAAVTTYIRQLVATQKYRYRDFLVLARNLDDYRQFLEPYFTNQGISYFVDLKHSMKDHAFKDLIDSLFALVQNNLQYLDVMRFLRTELVVPQDWTAADYRQAVDLTDNYILAHGVRAHDWLREQDFVSDSPNTQLQKQMQQVNQIKNLVQITYEAVNQIINGSFSGQQACTQLYALLEQLNVFSNLRIWEQAAITAGDIALSQQPQQIVKTFCQLLDEYVAILGAEKFNATEFLVVIDNGFEQAKYSTIPSVLDSVHISGLSSVQSDNHLITIIMGANAEEMPQANTNHSLLSDEDLNFLKPLLQSEERLPETEQQLNSNEPYLHDLGFLSAQQRLIFTYSTTKDGKEIQISPYVELIKRHFHLVEQLIDCSHCDNEQQILSNIGSPTITLNHLLEIYRQAQDRQQTVPKAWQCVRKILFSQSHLQTYLQLLWSSLSYQNTPQPLSSNISRDLYGQHLTVSISQLETFYQNPYEYFLKYGLNLRPRAEFKMTPANQGTFFHSVMDQVIKALQNNHQTINQLSAPELRHLSHQVIQKLLTQTQYRIYSRDEKFARYRMIQTVQNSLEALRQQSRLAEFYPYKTEIAFGQVGALHNIAPLRYQLNEDEDVVVRGRIDRVDCLVNAPQDYFVVDYKSSQHDFKFSQFYAGINLQMMTYLASLINDPSLFSGPAFALGGFYFQVQDPVVNFEDLKGRPSAYQDYLFKQFKYKGLIIDDGQTAALLEPHLTSASKIFPITKNHKISAQKVVSPQQFTEMLAYNQFLIKQAATKILTGDNRLSPLKIDKQKTTLQYSDYLPIMRFDAMLPENNYRILENLSKTEFFDRLNSKGKLSR</sequence>
<dbReference type="Pfam" id="PF21445">
    <property type="entry name" value="ADDB_N"/>
    <property type="match status" value="1"/>
</dbReference>
<keyword evidence="2" id="KW-0547">Nucleotide-binding</keyword>
<dbReference type="InterPro" id="IPR011604">
    <property type="entry name" value="PDDEXK-like_dom_sf"/>
</dbReference>
<evidence type="ECO:0000256" key="3">
    <source>
        <dbReference type="ARBA" id="ARBA00022763"/>
    </source>
</evidence>
<evidence type="ECO:0000256" key="7">
    <source>
        <dbReference type="ARBA" id="ARBA00022840"/>
    </source>
</evidence>
<dbReference type="InterPro" id="IPR011335">
    <property type="entry name" value="Restrct_endonuc-II-like"/>
</dbReference>
<evidence type="ECO:0000313" key="14">
    <source>
        <dbReference type="Proteomes" id="UP000033695"/>
    </source>
</evidence>
<evidence type="ECO:0000256" key="4">
    <source>
        <dbReference type="ARBA" id="ARBA00022801"/>
    </source>
</evidence>